<evidence type="ECO:0000313" key="2">
    <source>
        <dbReference type="EMBL" id="KAH3700886.1"/>
    </source>
</evidence>
<name>A0A9D3YLY5_DREPO</name>
<feature type="region of interest" description="Disordered" evidence="1">
    <location>
        <begin position="17"/>
        <end position="73"/>
    </location>
</feature>
<evidence type="ECO:0000256" key="1">
    <source>
        <dbReference type="SAM" id="MobiDB-lite"/>
    </source>
</evidence>
<feature type="compositionally biased region" description="Polar residues" evidence="1">
    <location>
        <begin position="58"/>
        <end position="73"/>
    </location>
</feature>
<comment type="caution">
    <text evidence="2">The sequence shown here is derived from an EMBL/GenBank/DDBJ whole genome shotgun (WGS) entry which is preliminary data.</text>
</comment>
<evidence type="ECO:0000313" key="3">
    <source>
        <dbReference type="Proteomes" id="UP000828390"/>
    </source>
</evidence>
<gene>
    <name evidence="2" type="ORF">DPMN_075867</name>
</gene>
<sequence length="113" mass="13430">MLTECYNTSSNLCDKNNKEVQISPQEQEANNNHFRNDRGQGEQMWDIGYQHPRENRSYGRQTRSVNPHKCSSSMKIPSFTGKDEWKVWINRLKLLLKDFIGMKKKNLTIYYQN</sequence>
<proteinExistence type="predicted"/>
<accession>A0A9D3YLY5</accession>
<organism evidence="2 3">
    <name type="scientific">Dreissena polymorpha</name>
    <name type="common">Zebra mussel</name>
    <name type="synonym">Mytilus polymorpha</name>
    <dbReference type="NCBI Taxonomy" id="45954"/>
    <lineage>
        <taxon>Eukaryota</taxon>
        <taxon>Metazoa</taxon>
        <taxon>Spiralia</taxon>
        <taxon>Lophotrochozoa</taxon>
        <taxon>Mollusca</taxon>
        <taxon>Bivalvia</taxon>
        <taxon>Autobranchia</taxon>
        <taxon>Heteroconchia</taxon>
        <taxon>Euheterodonta</taxon>
        <taxon>Imparidentia</taxon>
        <taxon>Neoheterodontei</taxon>
        <taxon>Myida</taxon>
        <taxon>Dreissenoidea</taxon>
        <taxon>Dreissenidae</taxon>
        <taxon>Dreissena</taxon>
    </lineage>
</organism>
<dbReference type="Proteomes" id="UP000828390">
    <property type="component" value="Unassembled WGS sequence"/>
</dbReference>
<reference evidence="2" key="1">
    <citation type="journal article" date="2019" name="bioRxiv">
        <title>The Genome of the Zebra Mussel, Dreissena polymorpha: A Resource for Invasive Species Research.</title>
        <authorList>
            <person name="McCartney M.A."/>
            <person name="Auch B."/>
            <person name="Kono T."/>
            <person name="Mallez S."/>
            <person name="Zhang Y."/>
            <person name="Obille A."/>
            <person name="Becker A."/>
            <person name="Abrahante J.E."/>
            <person name="Garbe J."/>
            <person name="Badalamenti J.P."/>
            <person name="Herman A."/>
            <person name="Mangelson H."/>
            <person name="Liachko I."/>
            <person name="Sullivan S."/>
            <person name="Sone E.D."/>
            <person name="Koren S."/>
            <person name="Silverstein K.A.T."/>
            <person name="Beckman K.B."/>
            <person name="Gohl D.M."/>
        </authorList>
    </citation>
    <scope>NUCLEOTIDE SEQUENCE</scope>
    <source>
        <strain evidence="2">Duluth1</strain>
        <tissue evidence="2">Whole animal</tissue>
    </source>
</reference>
<feature type="compositionally biased region" description="Polar residues" evidence="1">
    <location>
        <begin position="17"/>
        <end position="33"/>
    </location>
</feature>
<reference evidence="2" key="2">
    <citation type="submission" date="2020-11" db="EMBL/GenBank/DDBJ databases">
        <authorList>
            <person name="McCartney M.A."/>
            <person name="Auch B."/>
            <person name="Kono T."/>
            <person name="Mallez S."/>
            <person name="Becker A."/>
            <person name="Gohl D.M."/>
            <person name="Silverstein K.A.T."/>
            <person name="Koren S."/>
            <person name="Bechman K.B."/>
            <person name="Herman A."/>
            <person name="Abrahante J.E."/>
            <person name="Garbe J."/>
        </authorList>
    </citation>
    <scope>NUCLEOTIDE SEQUENCE</scope>
    <source>
        <strain evidence="2">Duluth1</strain>
        <tissue evidence="2">Whole animal</tissue>
    </source>
</reference>
<keyword evidence="3" id="KW-1185">Reference proteome</keyword>
<dbReference type="AlphaFoldDB" id="A0A9D3YLY5"/>
<dbReference type="EMBL" id="JAIWYP010000015">
    <property type="protein sequence ID" value="KAH3700886.1"/>
    <property type="molecule type" value="Genomic_DNA"/>
</dbReference>
<protein>
    <submittedName>
        <fullName evidence="2">Uncharacterized protein</fullName>
    </submittedName>
</protein>